<dbReference type="InterPro" id="IPR002168">
    <property type="entry name" value="Lipase_GDXG_HIS_AS"/>
</dbReference>
<dbReference type="InterPro" id="IPR049492">
    <property type="entry name" value="BD-FAE-like_dom"/>
</dbReference>
<dbReference type="PANTHER" id="PTHR48081">
    <property type="entry name" value="AB HYDROLASE SUPERFAMILY PROTEIN C4A8.06C"/>
    <property type="match status" value="1"/>
</dbReference>
<evidence type="ECO:0000313" key="4">
    <source>
        <dbReference type="EMBL" id="MET3615159.1"/>
    </source>
</evidence>
<dbReference type="Pfam" id="PF20434">
    <property type="entry name" value="BD-FAE"/>
    <property type="match status" value="1"/>
</dbReference>
<evidence type="ECO:0000256" key="2">
    <source>
        <dbReference type="ARBA" id="ARBA00022801"/>
    </source>
</evidence>
<reference evidence="4 5" key="1">
    <citation type="submission" date="2024-06" db="EMBL/GenBank/DDBJ databases">
        <title>Genomic Encyclopedia of Type Strains, Phase IV (KMG-IV): sequencing the most valuable type-strain genomes for metagenomic binning, comparative biology and taxonomic classification.</title>
        <authorList>
            <person name="Goeker M."/>
        </authorList>
    </citation>
    <scope>NUCLEOTIDE SEQUENCE [LARGE SCALE GENOMIC DNA]</scope>
    <source>
        <strain evidence="4 5">DSM 29780</strain>
    </source>
</reference>
<dbReference type="PROSITE" id="PS01173">
    <property type="entry name" value="LIPASE_GDXG_HIS"/>
    <property type="match status" value="1"/>
</dbReference>
<keyword evidence="2" id="KW-0378">Hydrolase</keyword>
<accession>A0ABV2J5R5</accession>
<dbReference type="EMBL" id="JBEPMB010000006">
    <property type="protein sequence ID" value="MET3615159.1"/>
    <property type="molecule type" value="Genomic_DNA"/>
</dbReference>
<name>A0ABV2J5R5_9HYPH</name>
<feature type="domain" description="BD-FAE-like" evidence="3">
    <location>
        <begin position="56"/>
        <end position="161"/>
    </location>
</feature>
<evidence type="ECO:0000256" key="1">
    <source>
        <dbReference type="ARBA" id="ARBA00010515"/>
    </source>
</evidence>
<keyword evidence="5" id="KW-1185">Reference proteome</keyword>
<dbReference type="Gene3D" id="3.40.50.1820">
    <property type="entry name" value="alpha/beta hydrolase"/>
    <property type="match status" value="1"/>
</dbReference>
<dbReference type="Proteomes" id="UP001549047">
    <property type="component" value="Unassembled WGS sequence"/>
</dbReference>
<comment type="similarity">
    <text evidence="1">Belongs to the 'GDXG' lipolytic enzyme family.</text>
</comment>
<dbReference type="InterPro" id="IPR029058">
    <property type="entry name" value="AB_hydrolase_fold"/>
</dbReference>
<dbReference type="SUPFAM" id="SSF53474">
    <property type="entry name" value="alpha/beta-Hydrolases"/>
    <property type="match status" value="1"/>
</dbReference>
<dbReference type="InterPro" id="IPR050300">
    <property type="entry name" value="GDXG_lipolytic_enzyme"/>
</dbReference>
<evidence type="ECO:0000313" key="5">
    <source>
        <dbReference type="Proteomes" id="UP001549047"/>
    </source>
</evidence>
<evidence type="ECO:0000259" key="3">
    <source>
        <dbReference type="Pfam" id="PF20434"/>
    </source>
</evidence>
<proteinExistence type="inferred from homology"/>
<comment type="caution">
    <text evidence="4">The sequence shown here is derived from an EMBL/GenBank/DDBJ whole genome shotgun (WGS) entry which is preliminary data.</text>
</comment>
<dbReference type="PANTHER" id="PTHR48081:SF33">
    <property type="entry name" value="KYNURENINE FORMAMIDASE"/>
    <property type="match status" value="1"/>
</dbReference>
<protein>
    <submittedName>
        <fullName evidence="4">Acetyl esterase/lipase</fullName>
    </submittedName>
</protein>
<gene>
    <name evidence="4" type="ORF">ABID16_003502</name>
</gene>
<sequence>MGGGRVAACLNDHRNELSPACRDAVSGGETTAGRAVAEPTAARRDIAYGPDAAQRLDVYTPAGAAKAPVIVMMHGGAWALGSKTSHSIVDAKVAHWLPRGYVFVSVETRLLPAANPVEQARDLAAAVAYVQKHAAEWGGDGARVVLMGHSAGAHLAALLAADPSLGAKSGLRAVLGTVALDSAAYDVTQIMNARHLGLYDRAFGSDPAFWRTASPSQQVRGKPAPALLVCSSRRRDSCDQAEGFAATLKRAGGRATVLPQNLSHMDINAQLGKDGAYTAAVDKFLASLGLP</sequence>
<organism evidence="4 5">
    <name type="scientific">Rhizobium aquaticum</name>
    <dbReference type="NCBI Taxonomy" id="1549636"/>
    <lineage>
        <taxon>Bacteria</taxon>
        <taxon>Pseudomonadati</taxon>
        <taxon>Pseudomonadota</taxon>
        <taxon>Alphaproteobacteria</taxon>
        <taxon>Hyphomicrobiales</taxon>
        <taxon>Rhizobiaceae</taxon>
        <taxon>Rhizobium/Agrobacterium group</taxon>
        <taxon>Rhizobium</taxon>
    </lineage>
</organism>